<protein>
    <submittedName>
        <fullName evidence="8">ComEC/Rec2-related protein</fullName>
    </submittedName>
</protein>
<comment type="subcellular location">
    <subcellularLocation>
        <location evidence="1">Cell membrane</location>
        <topology evidence="1">Multi-pass membrane protein</topology>
    </subcellularLocation>
</comment>
<dbReference type="NCBIfam" id="TIGR00360">
    <property type="entry name" value="ComEC_N-term"/>
    <property type="match status" value="1"/>
</dbReference>
<feature type="transmembrane region" description="Helical" evidence="6">
    <location>
        <begin position="362"/>
        <end position="384"/>
    </location>
</feature>
<evidence type="ECO:0000256" key="3">
    <source>
        <dbReference type="ARBA" id="ARBA00022692"/>
    </source>
</evidence>
<dbReference type="PANTHER" id="PTHR30619:SF7">
    <property type="entry name" value="BETA-LACTAMASE DOMAIN PROTEIN"/>
    <property type="match status" value="1"/>
</dbReference>
<accession>H5TMQ7</accession>
<dbReference type="PANTHER" id="PTHR30619">
    <property type="entry name" value="DNA INTERNALIZATION/COMPETENCE PROTEIN COMEC/REC2"/>
    <property type="match status" value="1"/>
</dbReference>
<dbReference type="STRING" id="1108044.GOOTI_121_00470"/>
<evidence type="ECO:0000256" key="2">
    <source>
        <dbReference type="ARBA" id="ARBA00022475"/>
    </source>
</evidence>
<feature type="transmembrane region" description="Helical" evidence="6">
    <location>
        <begin position="331"/>
        <end position="350"/>
    </location>
</feature>
<comment type="caution">
    <text evidence="8">The sequence shown here is derived from an EMBL/GenBank/DDBJ whole genome shotgun (WGS) entry which is preliminary data.</text>
</comment>
<keyword evidence="5 6" id="KW-0472">Membrane</keyword>
<dbReference type="RefSeq" id="WP_007238995.1">
    <property type="nucleotide sequence ID" value="NZ_BAFB01000121.1"/>
</dbReference>
<keyword evidence="4 6" id="KW-1133">Transmembrane helix</keyword>
<feature type="transmembrane region" description="Helical" evidence="6">
    <location>
        <begin position="265"/>
        <end position="283"/>
    </location>
</feature>
<feature type="domain" description="ComEC/Rec2-related protein" evidence="7">
    <location>
        <begin position="213"/>
        <end position="472"/>
    </location>
</feature>
<dbReference type="InterPro" id="IPR004477">
    <property type="entry name" value="ComEC_N"/>
</dbReference>
<dbReference type="EMBL" id="BAFB01000121">
    <property type="protein sequence ID" value="GAB34765.1"/>
    <property type="molecule type" value="Genomic_DNA"/>
</dbReference>
<dbReference type="Pfam" id="PF03772">
    <property type="entry name" value="Competence"/>
    <property type="match status" value="1"/>
</dbReference>
<dbReference type="GO" id="GO:0005886">
    <property type="term" value="C:plasma membrane"/>
    <property type="evidence" value="ECO:0007669"/>
    <property type="project" value="UniProtKB-SubCell"/>
</dbReference>
<keyword evidence="3 6" id="KW-0812">Transmembrane</keyword>
<feature type="transmembrane region" description="Helical" evidence="6">
    <location>
        <begin position="309"/>
        <end position="325"/>
    </location>
</feature>
<evidence type="ECO:0000313" key="9">
    <source>
        <dbReference type="Proteomes" id="UP000005038"/>
    </source>
</evidence>
<evidence type="ECO:0000256" key="1">
    <source>
        <dbReference type="ARBA" id="ARBA00004651"/>
    </source>
</evidence>
<dbReference type="Proteomes" id="UP000005038">
    <property type="component" value="Unassembled WGS sequence"/>
</dbReference>
<feature type="transmembrane region" description="Helical" evidence="6">
    <location>
        <begin position="462"/>
        <end position="480"/>
    </location>
</feature>
<feature type="transmembrane region" description="Helical" evidence="6">
    <location>
        <begin position="390"/>
        <end position="417"/>
    </location>
</feature>
<gene>
    <name evidence="8" type="ORF">GOOTI_121_00470</name>
</gene>
<keyword evidence="2" id="KW-1003">Cell membrane</keyword>
<evidence type="ECO:0000313" key="8">
    <source>
        <dbReference type="EMBL" id="GAB34765.1"/>
    </source>
</evidence>
<dbReference type="InterPro" id="IPR052159">
    <property type="entry name" value="Competence_DNA_uptake"/>
</dbReference>
<feature type="transmembrane region" description="Helical" evidence="6">
    <location>
        <begin position="236"/>
        <end position="259"/>
    </location>
</feature>
<evidence type="ECO:0000256" key="5">
    <source>
        <dbReference type="ARBA" id="ARBA00023136"/>
    </source>
</evidence>
<evidence type="ECO:0000256" key="6">
    <source>
        <dbReference type="SAM" id="Phobius"/>
    </source>
</evidence>
<evidence type="ECO:0000256" key="4">
    <source>
        <dbReference type="ARBA" id="ARBA00022989"/>
    </source>
</evidence>
<evidence type="ECO:0000259" key="7">
    <source>
        <dbReference type="Pfam" id="PF03772"/>
    </source>
</evidence>
<sequence>MDFRLVTPALVVWSVTLLGLLGPSWSMPTIVCFSGIVLATAVFGYRRRVLDWQTIGIVVIGAGMAATCALALWMRLETRDAHPLVGMSGKATITMTIRDDPRNFGPAQRGQVTMRVSVSAIGERRVRSAVADVVARSSAWSGLLPGQRVRALMSVRAPRGGDLTVARLTASGSPTLVGRPPPLQRGAGAVRSRLQQNSAAALGGESAGLLPGLVIGDESALSEAVRDEFKAAGLSHLTAVSGANFALICGAAIVAIRLAGASPKGAAVCGMVVIVGFVILVRPSPSVVRAAMMGGVGLLALLSTRRARALPSLGVAVLAGLLWWPELASSPGFALSVVATAGLVLVAPAIRDRLRDWRVPPVLAEVLAIAIAAQIVTAPVIALISGTFNVVSVLANVVVAPVVGVISVMGTLAALIGMAGEVGSVCAQLLLRATAPELWWMLAVARWLGGLSWAAVDVPDGVAGMALVLLSTCVGVGIACGRRIVGAVNGAGSGCRPVD</sequence>
<name>H5TMQ7_GORO1</name>
<feature type="transmembrane region" description="Helical" evidence="6">
    <location>
        <begin position="55"/>
        <end position="74"/>
    </location>
</feature>
<dbReference type="AlphaFoldDB" id="H5TMQ7"/>
<feature type="transmembrane region" description="Helical" evidence="6">
    <location>
        <begin position="438"/>
        <end position="456"/>
    </location>
</feature>
<dbReference type="OrthoDB" id="7177610at2"/>
<organism evidence="8 9">
    <name type="scientific">Gordonia otitidis (strain DSM 44809 / CCUG 52243 / JCM 12355 / NBRC 100426 / IFM 10032)</name>
    <dbReference type="NCBI Taxonomy" id="1108044"/>
    <lineage>
        <taxon>Bacteria</taxon>
        <taxon>Bacillati</taxon>
        <taxon>Actinomycetota</taxon>
        <taxon>Actinomycetes</taxon>
        <taxon>Mycobacteriales</taxon>
        <taxon>Gordoniaceae</taxon>
        <taxon>Gordonia</taxon>
    </lineage>
</organism>
<reference evidence="8" key="1">
    <citation type="submission" date="2012-02" db="EMBL/GenBank/DDBJ databases">
        <title>Whole genome shotgun sequence of Gordonia otitidis NBRC 100426.</title>
        <authorList>
            <person name="Yoshida I."/>
            <person name="Hosoyama A."/>
            <person name="Tsuchikane K."/>
            <person name="Katsumata H."/>
            <person name="Yamazaki S."/>
            <person name="Fujita N."/>
        </authorList>
    </citation>
    <scope>NUCLEOTIDE SEQUENCE [LARGE SCALE GENOMIC DNA]</scope>
    <source>
        <strain evidence="8">NBRC 100426</strain>
    </source>
</reference>
<proteinExistence type="predicted"/>
<keyword evidence="9" id="KW-1185">Reference proteome</keyword>